<organism evidence="1">
    <name type="scientific">Arundo donax</name>
    <name type="common">Giant reed</name>
    <name type="synonym">Donax arundinaceus</name>
    <dbReference type="NCBI Taxonomy" id="35708"/>
    <lineage>
        <taxon>Eukaryota</taxon>
        <taxon>Viridiplantae</taxon>
        <taxon>Streptophyta</taxon>
        <taxon>Embryophyta</taxon>
        <taxon>Tracheophyta</taxon>
        <taxon>Spermatophyta</taxon>
        <taxon>Magnoliopsida</taxon>
        <taxon>Liliopsida</taxon>
        <taxon>Poales</taxon>
        <taxon>Poaceae</taxon>
        <taxon>PACMAD clade</taxon>
        <taxon>Arundinoideae</taxon>
        <taxon>Arundineae</taxon>
        <taxon>Arundo</taxon>
    </lineage>
</organism>
<proteinExistence type="predicted"/>
<name>A0A0A9FEK1_ARUDO</name>
<sequence>MHLLFHLLYSSMPHADFSCLCTFSRWARMNHLFLNF</sequence>
<dbReference type="EMBL" id="GBRH01187104">
    <property type="protein sequence ID" value="JAE10792.1"/>
    <property type="molecule type" value="Transcribed_RNA"/>
</dbReference>
<protein>
    <submittedName>
        <fullName evidence="1">Uncharacterized protein</fullName>
    </submittedName>
</protein>
<dbReference type="AlphaFoldDB" id="A0A0A9FEK1"/>
<evidence type="ECO:0000313" key="1">
    <source>
        <dbReference type="EMBL" id="JAE10792.1"/>
    </source>
</evidence>
<reference evidence="1" key="2">
    <citation type="journal article" date="2015" name="Data Brief">
        <title>Shoot transcriptome of the giant reed, Arundo donax.</title>
        <authorList>
            <person name="Barrero R.A."/>
            <person name="Guerrero F.D."/>
            <person name="Moolhuijzen P."/>
            <person name="Goolsby J.A."/>
            <person name="Tidwell J."/>
            <person name="Bellgard S.E."/>
            <person name="Bellgard M.I."/>
        </authorList>
    </citation>
    <scope>NUCLEOTIDE SEQUENCE</scope>
    <source>
        <tissue evidence="1">Shoot tissue taken approximately 20 cm above the soil surface</tissue>
    </source>
</reference>
<accession>A0A0A9FEK1</accession>
<reference evidence="1" key="1">
    <citation type="submission" date="2014-09" db="EMBL/GenBank/DDBJ databases">
        <authorList>
            <person name="Magalhaes I.L.F."/>
            <person name="Oliveira U."/>
            <person name="Santos F.R."/>
            <person name="Vidigal T.H.D.A."/>
            <person name="Brescovit A.D."/>
            <person name="Santos A.J."/>
        </authorList>
    </citation>
    <scope>NUCLEOTIDE SEQUENCE</scope>
    <source>
        <tissue evidence="1">Shoot tissue taken approximately 20 cm above the soil surface</tissue>
    </source>
</reference>